<sequence>MTRSTRLRRAALAVTAAMAFLAAVPLGLAPARAQHGGLLSLFPGAQAAEPAPAAQVAPSAPASSAPPIRVIIEVPNTEAGRGFVTEQLMPKIGGGAVATPAPSAAPPAGTDGKPAEAAAAPATSSAAATPAAAASQPATSAPLPAAAAEMSTLAGQGLDRLRDRASSLVMAAPRVPEDISAAFHLFVAMGNRLHLRWMALAFVVFAGGGFLARQLAWWSARGLLTRIMNAPGETPGQRVRLFGMRLTVAVYVLSAFLMGSLGAFLLFPWPPVFREIVLSLLGVTVAIGFANAVGRVLIAPGARHDYFRVLPLTTRRAVFWYRWLLIIVSTIAIGAAAISVLRIIALPAITRDVILMGWRAVVIGLLITALWQRQAMRDEPPVSRILAVVLTVDFVLMWVFAAMELWSLFATLAVFTIVPLLANLVRGGVRNVVRLNEPGQPQDSAVITWAVLVERAIRLLLVIGGALVLARAWGVDLNDIAMGETGFTRVVRALVRIVIIVLVADLAWRLIRAVIDGRLDDDPALPLHDDSPEARRRQRLRTLLPILRNFLLVIIGAITVLTVLDSLGIQIGPLLAGAGVVGIAIGFGAQTLVKDIISGVFYLLDDAFRVGEYIQAGSHRGTVESFSIRSVKLRHHRGPISTVPFGELGAVQNLSRDWVIDKFTIGVTYDTDLEKARKIVKKIGQTLAADPEFSANILEPLKMQGVEQMGDYAIQLRLKMMTRPGEQFVIRRKAYAMLKQAFQESGIQFAFPTVRVSGGEHFDPNDLAAAAQSAIGHQKPAPAA</sequence>
<dbReference type="InterPro" id="IPR023408">
    <property type="entry name" value="MscS_beta-dom_sf"/>
</dbReference>
<evidence type="ECO:0000256" key="4">
    <source>
        <dbReference type="ARBA" id="ARBA00022692"/>
    </source>
</evidence>
<evidence type="ECO:0000256" key="1">
    <source>
        <dbReference type="ARBA" id="ARBA00004651"/>
    </source>
</evidence>
<dbReference type="InterPro" id="IPR010920">
    <property type="entry name" value="LSM_dom_sf"/>
</dbReference>
<evidence type="ECO:0000256" key="7">
    <source>
        <dbReference type="SAM" id="MobiDB-lite"/>
    </source>
</evidence>
<feature type="transmembrane region" description="Helical" evidence="8">
    <location>
        <begin position="248"/>
        <end position="270"/>
    </location>
</feature>
<dbReference type="Pfam" id="PF21082">
    <property type="entry name" value="MS_channel_3rd"/>
    <property type="match status" value="1"/>
</dbReference>
<evidence type="ECO:0000256" key="5">
    <source>
        <dbReference type="ARBA" id="ARBA00022989"/>
    </source>
</evidence>
<evidence type="ECO:0000259" key="11">
    <source>
        <dbReference type="Pfam" id="PF21082"/>
    </source>
</evidence>
<name>A0ABT1LHP2_9HYPH</name>
<feature type="transmembrane region" description="Helical" evidence="8">
    <location>
        <begin position="353"/>
        <end position="371"/>
    </location>
</feature>
<protein>
    <submittedName>
        <fullName evidence="13">Mechanosensitive ion channel family protein</fullName>
    </submittedName>
</protein>
<dbReference type="InterPro" id="IPR049278">
    <property type="entry name" value="MS_channel_C"/>
</dbReference>
<evidence type="ECO:0000256" key="3">
    <source>
        <dbReference type="ARBA" id="ARBA00022475"/>
    </source>
</evidence>
<dbReference type="RefSeq" id="WP_254746431.1">
    <property type="nucleotide sequence ID" value="NZ_JANCLU010000033.1"/>
</dbReference>
<feature type="region of interest" description="Disordered" evidence="7">
    <location>
        <begin position="94"/>
        <end position="123"/>
    </location>
</feature>
<keyword evidence="14" id="KW-1185">Reference proteome</keyword>
<feature type="domain" description="Mechanosensitive ion channel transmembrane helices 2/3" evidence="12">
    <location>
        <begin position="550"/>
        <end position="590"/>
    </location>
</feature>
<dbReference type="PROSITE" id="PS51318">
    <property type="entry name" value="TAT"/>
    <property type="match status" value="1"/>
</dbReference>
<dbReference type="Proteomes" id="UP001205890">
    <property type="component" value="Unassembled WGS sequence"/>
</dbReference>
<keyword evidence="6 8" id="KW-0472">Membrane</keyword>
<feature type="transmembrane region" description="Helical" evidence="8">
    <location>
        <begin position="493"/>
        <end position="511"/>
    </location>
</feature>
<dbReference type="SUPFAM" id="SSF82861">
    <property type="entry name" value="Mechanosensitive channel protein MscS (YggB), transmembrane region"/>
    <property type="match status" value="1"/>
</dbReference>
<feature type="transmembrane region" description="Helical" evidence="8">
    <location>
        <begin position="446"/>
        <end position="473"/>
    </location>
</feature>
<keyword evidence="9" id="KW-0732">Signal</keyword>
<feature type="signal peptide" evidence="9">
    <location>
        <begin position="1"/>
        <end position="22"/>
    </location>
</feature>
<evidence type="ECO:0000256" key="9">
    <source>
        <dbReference type="SAM" id="SignalP"/>
    </source>
</evidence>
<feature type="transmembrane region" description="Helical" evidence="8">
    <location>
        <begin position="383"/>
        <end position="400"/>
    </location>
</feature>
<feature type="chain" id="PRO_5045995693" evidence="9">
    <location>
        <begin position="23"/>
        <end position="784"/>
    </location>
</feature>
<dbReference type="InterPro" id="IPR049142">
    <property type="entry name" value="MS_channel_1st"/>
</dbReference>
<dbReference type="PANTHER" id="PTHR30460">
    <property type="entry name" value="MODERATE CONDUCTANCE MECHANOSENSITIVE CHANNEL YBIO"/>
    <property type="match status" value="1"/>
</dbReference>
<dbReference type="InterPro" id="IPR011014">
    <property type="entry name" value="MscS_channel_TM-2"/>
</dbReference>
<reference evidence="13 14" key="1">
    <citation type="submission" date="2022-07" db="EMBL/GenBank/DDBJ databases">
        <authorList>
            <person name="Li W.-J."/>
            <person name="Deng Q.-Q."/>
        </authorList>
    </citation>
    <scope>NUCLEOTIDE SEQUENCE [LARGE SCALE GENOMIC DNA]</scope>
    <source>
        <strain evidence="13 14">SYSU M60028</strain>
    </source>
</reference>
<dbReference type="Gene3D" id="2.30.30.60">
    <property type="match status" value="1"/>
</dbReference>
<dbReference type="PANTHER" id="PTHR30460:SF0">
    <property type="entry name" value="MODERATE CONDUCTANCE MECHANOSENSITIVE CHANNEL YBIO"/>
    <property type="match status" value="1"/>
</dbReference>
<evidence type="ECO:0000256" key="2">
    <source>
        <dbReference type="ARBA" id="ARBA00008017"/>
    </source>
</evidence>
<feature type="transmembrane region" description="Helical" evidence="8">
    <location>
        <begin position="276"/>
        <end position="298"/>
    </location>
</feature>
<evidence type="ECO:0000259" key="10">
    <source>
        <dbReference type="Pfam" id="PF00924"/>
    </source>
</evidence>
<accession>A0ABT1LHP2</accession>
<dbReference type="EMBL" id="JANCLU010000033">
    <property type="protein sequence ID" value="MCP8941027.1"/>
    <property type="molecule type" value="Genomic_DNA"/>
</dbReference>
<evidence type="ECO:0000313" key="14">
    <source>
        <dbReference type="Proteomes" id="UP001205890"/>
    </source>
</evidence>
<feature type="domain" description="Mechanosensitive ion channel MscS" evidence="10">
    <location>
        <begin position="591"/>
        <end position="656"/>
    </location>
</feature>
<dbReference type="Gene3D" id="1.10.287.1260">
    <property type="match status" value="1"/>
</dbReference>
<comment type="caution">
    <text evidence="13">The sequence shown here is derived from an EMBL/GenBank/DDBJ whole genome shotgun (WGS) entry which is preliminary data.</text>
</comment>
<feature type="transmembrane region" description="Helical" evidence="8">
    <location>
        <begin position="546"/>
        <end position="564"/>
    </location>
</feature>
<feature type="transmembrane region" description="Helical" evidence="8">
    <location>
        <begin position="406"/>
        <end position="425"/>
    </location>
</feature>
<organism evidence="13 14">
    <name type="scientific">Alsobacter ponti</name>
    <dbReference type="NCBI Taxonomy" id="2962936"/>
    <lineage>
        <taxon>Bacteria</taxon>
        <taxon>Pseudomonadati</taxon>
        <taxon>Pseudomonadota</taxon>
        <taxon>Alphaproteobacteria</taxon>
        <taxon>Hyphomicrobiales</taxon>
        <taxon>Alsobacteraceae</taxon>
        <taxon>Alsobacter</taxon>
    </lineage>
</organism>
<evidence type="ECO:0000256" key="8">
    <source>
        <dbReference type="SAM" id="Phobius"/>
    </source>
</evidence>
<evidence type="ECO:0000256" key="6">
    <source>
        <dbReference type="ARBA" id="ARBA00023136"/>
    </source>
</evidence>
<comment type="similarity">
    <text evidence="2">Belongs to the MscS (TC 1.A.23) family.</text>
</comment>
<feature type="domain" description="Mechanosensitive ion channel MscS C-terminal" evidence="11">
    <location>
        <begin position="662"/>
        <end position="749"/>
    </location>
</feature>
<dbReference type="Pfam" id="PF00924">
    <property type="entry name" value="MS_channel_2nd"/>
    <property type="match status" value="1"/>
</dbReference>
<feature type="compositionally biased region" description="Low complexity" evidence="7">
    <location>
        <begin position="97"/>
        <end position="123"/>
    </location>
</feature>
<proteinExistence type="inferred from homology"/>
<dbReference type="InterPro" id="IPR011066">
    <property type="entry name" value="MscS_channel_C_sf"/>
</dbReference>
<dbReference type="InterPro" id="IPR006311">
    <property type="entry name" value="TAT_signal"/>
</dbReference>
<dbReference type="Gene3D" id="3.30.70.100">
    <property type="match status" value="1"/>
</dbReference>
<dbReference type="SUPFAM" id="SSF82689">
    <property type="entry name" value="Mechanosensitive channel protein MscS (YggB), C-terminal domain"/>
    <property type="match status" value="1"/>
</dbReference>
<keyword evidence="4 8" id="KW-0812">Transmembrane</keyword>
<feature type="transmembrane region" description="Helical" evidence="8">
    <location>
        <begin position="570"/>
        <end position="589"/>
    </location>
</feature>
<dbReference type="SUPFAM" id="SSF50182">
    <property type="entry name" value="Sm-like ribonucleoproteins"/>
    <property type="match status" value="1"/>
</dbReference>
<keyword evidence="3" id="KW-1003">Cell membrane</keyword>
<dbReference type="Pfam" id="PF21088">
    <property type="entry name" value="MS_channel_1st"/>
    <property type="match status" value="1"/>
</dbReference>
<dbReference type="InterPro" id="IPR006685">
    <property type="entry name" value="MscS_channel_2nd"/>
</dbReference>
<dbReference type="InterPro" id="IPR045276">
    <property type="entry name" value="YbiO_bact"/>
</dbReference>
<feature type="transmembrane region" description="Helical" evidence="8">
    <location>
        <begin position="319"/>
        <end position="341"/>
    </location>
</feature>
<gene>
    <name evidence="13" type="ORF">NK718_21085</name>
</gene>
<evidence type="ECO:0000313" key="13">
    <source>
        <dbReference type="EMBL" id="MCP8941027.1"/>
    </source>
</evidence>
<comment type="subcellular location">
    <subcellularLocation>
        <location evidence="1">Cell membrane</location>
        <topology evidence="1">Multi-pass membrane protein</topology>
    </subcellularLocation>
</comment>
<feature type="transmembrane region" description="Helical" evidence="8">
    <location>
        <begin position="197"/>
        <end position="218"/>
    </location>
</feature>
<keyword evidence="5 8" id="KW-1133">Transmembrane helix</keyword>
<evidence type="ECO:0000259" key="12">
    <source>
        <dbReference type="Pfam" id="PF21088"/>
    </source>
</evidence>